<feature type="region of interest" description="Disordered" evidence="5">
    <location>
        <begin position="57"/>
        <end position="103"/>
    </location>
</feature>
<dbReference type="PANTHER" id="PTHR47359:SF3">
    <property type="entry name" value="NLP_P60 DOMAIN-CONTAINING PROTEIN-RELATED"/>
    <property type="match status" value="1"/>
</dbReference>
<feature type="region of interest" description="Disordered" evidence="5">
    <location>
        <begin position="156"/>
        <end position="183"/>
    </location>
</feature>
<proteinExistence type="inferred from homology"/>
<evidence type="ECO:0000256" key="3">
    <source>
        <dbReference type="ARBA" id="ARBA00022801"/>
    </source>
</evidence>
<evidence type="ECO:0000256" key="4">
    <source>
        <dbReference type="ARBA" id="ARBA00022807"/>
    </source>
</evidence>
<keyword evidence="3" id="KW-0378">Hydrolase</keyword>
<feature type="domain" description="NlpC/P60" evidence="6">
    <location>
        <begin position="186"/>
        <end position="297"/>
    </location>
</feature>
<evidence type="ECO:0000256" key="5">
    <source>
        <dbReference type="SAM" id="MobiDB-lite"/>
    </source>
</evidence>
<comment type="caution">
    <text evidence="7">The sequence shown here is derived from an EMBL/GenBank/DDBJ whole genome shotgun (WGS) entry which is preliminary data.</text>
</comment>
<dbReference type="InterPro" id="IPR036365">
    <property type="entry name" value="PGBD-like_sf"/>
</dbReference>
<dbReference type="InterPro" id="IPR036366">
    <property type="entry name" value="PGBDSf"/>
</dbReference>
<dbReference type="EMBL" id="JBHSLN010000003">
    <property type="protein sequence ID" value="MFC5295996.1"/>
    <property type="molecule type" value="Genomic_DNA"/>
</dbReference>
<comment type="similarity">
    <text evidence="1">Belongs to the peptidase C40 family.</text>
</comment>
<dbReference type="InterPro" id="IPR000064">
    <property type="entry name" value="NLP_P60_dom"/>
</dbReference>
<reference evidence="8" key="1">
    <citation type="journal article" date="2019" name="Int. J. Syst. Evol. Microbiol.">
        <title>The Global Catalogue of Microorganisms (GCM) 10K type strain sequencing project: providing services to taxonomists for standard genome sequencing and annotation.</title>
        <authorList>
            <consortium name="The Broad Institute Genomics Platform"/>
            <consortium name="The Broad Institute Genome Sequencing Center for Infectious Disease"/>
            <person name="Wu L."/>
            <person name="Ma J."/>
        </authorList>
    </citation>
    <scope>NUCLEOTIDE SEQUENCE [LARGE SCALE GENOMIC DNA]</scope>
    <source>
        <strain evidence="8">CGMCC 1.16455</strain>
    </source>
</reference>
<evidence type="ECO:0000313" key="7">
    <source>
        <dbReference type="EMBL" id="MFC5295996.1"/>
    </source>
</evidence>
<dbReference type="Pfam" id="PF00877">
    <property type="entry name" value="NLPC_P60"/>
    <property type="match status" value="1"/>
</dbReference>
<dbReference type="Pfam" id="PF01471">
    <property type="entry name" value="PG_binding_1"/>
    <property type="match status" value="1"/>
</dbReference>
<name>A0ABW0FBN4_9MICO</name>
<dbReference type="SUPFAM" id="SSF47090">
    <property type="entry name" value="PGBD-like"/>
    <property type="match status" value="1"/>
</dbReference>
<dbReference type="PANTHER" id="PTHR47359">
    <property type="entry name" value="PEPTIDOGLYCAN DL-ENDOPEPTIDASE CWLO"/>
    <property type="match status" value="1"/>
</dbReference>
<dbReference type="SUPFAM" id="SSF54001">
    <property type="entry name" value="Cysteine proteinases"/>
    <property type="match status" value="1"/>
</dbReference>
<feature type="compositionally biased region" description="Low complexity" evidence="5">
    <location>
        <begin position="160"/>
        <end position="183"/>
    </location>
</feature>
<dbReference type="InterPro" id="IPR038765">
    <property type="entry name" value="Papain-like_cys_pep_sf"/>
</dbReference>
<sequence length="297" mass="29553">MTHQNTHRALGRAVTPLTASRRAAHVFGGSAVLGTVLVGTAFAGGTAAMANDEALMGSDQPATTQSAPEQTASEQSIETQPASAETSSQSSSETLRQGDSGAGVEELQDALNAQGADLPETGYFGSMTADAVVEFQAANGLQVDGVVGADTHSALGGGSAESAPAEATQASAPSAGASAVPASASSASGDSIIDAARSAIGTPYSWGGTSLSGMDCSGLVAYAYEAAGIDAPRTSSQLASQGRSISQSEAQPGDLVIWPGHVAIYAGDGQIIDASGSQQEVVERGIWGNPTGFVTYR</sequence>
<gene>
    <name evidence="7" type="ORF">ACFPK8_00550</name>
</gene>
<dbReference type="RefSeq" id="WP_193118413.1">
    <property type="nucleotide sequence ID" value="NZ_BAAAIR010000045.1"/>
</dbReference>
<protein>
    <submittedName>
        <fullName evidence="7">C40 family peptidase</fullName>
    </submittedName>
</protein>
<evidence type="ECO:0000259" key="6">
    <source>
        <dbReference type="PROSITE" id="PS51935"/>
    </source>
</evidence>
<dbReference type="Gene3D" id="1.10.101.10">
    <property type="entry name" value="PGBD-like superfamily/PGBD"/>
    <property type="match status" value="1"/>
</dbReference>
<keyword evidence="4" id="KW-0788">Thiol protease</keyword>
<feature type="compositionally biased region" description="Low complexity" evidence="5">
    <location>
        <begin position="79"/>
        <end position="93"/>
    </location>
</feature>
<dbReference type="Proteomes" id="UP001595937">
    <property type="component" value="Unassembled WGS sequence"/>
</dbReference>
<dbReference type="PROSITE" id="PS51935">
    <property type="entry name" value="NLPC_P60"/>
    <property type="match status" value="1"/>
</dbReference>
<evidence type="ECO:0000256" key="2">
    <source>
        <dbReference type="ARBA" id="ARBA00022670"/>
    </source>
</evidence>
<feature type="compositionally biased region" description="Polar residues" evidence="5">
    <location>
        <begin position="60"/>
        <end position="78"/>
    </location>
</feature>
<evidence type="ECO:0000256" key="1">
    <source>
        <dbReference type="ARBA" id="ARBA00007074"/>
    </source>
</evidence>
<keyword evidence="2" id="KW-0645">Protease</keyword>
<accession>A0ABW0FBN4</accession>
<evidence type="ECO:0000313" key="8">
    <source>
        <dbReference type="Proteomes" id="UP001595937"/>
    </source>
</evidence>
<dbReference type="Gene3D" id="3.90.1720.10">
    <property type="entry name" value="endopeptidase domain like (from Nostoc punctiforme)"/>
    <property type="match status" value="1"/>
</dbReference>
<keyword evidence="8" id="KW-1185">Reference proteome</keyword>
<organism evidence="7 8">
    <name type="scientific">Brachybacterium tyrofermentans</name>
    <dbReference type="NCBI Taxonomy" id="47848"/>
    <lineage>
        <taxon>Bacteria</taxon>
        <taxon>Bacillati</taxon>
        <taxon>Actinomycetota</taxon>
        <taxon>Actinomycetes</taxon>
        <taxon>Micrococcales</taxon>
        <taxon>Dermabacteraceae</taxon>
        <taxon>Brachybacterium</taxon>
    </lineage>
</organism>
<dbReference type="InterPro" id="IPR002477">
    <property type="entry name" value="Peptidoglycan-bd-like"/>
</dbReference>
<dbReference type="InterPro" id="IPR051794">
    <property type="entry name" value="PG_Endopeptidase_C40"/>
</dbReference>
<dbReference type="GeneID" id="303298271"/>